<name>A0A4R0IUU3_9ACTN</name>
<dbReference type="SUPFAM" id="SSF53756">
    <property type="entry name" value="UDP-Glycosyltransferase/glycogen phosphorylase"/>
    <property type="match status" value="1"/>
</dbReference>
<dbReference type="AlphaFoldDB" id="A0A4R0IUU3"/>
<evidence type="ECO:0000256" key="1">
    <source>
        <dbReference type="ARBA" id="ARBA00022676"/>
    </source>
</evidence>
<dbReference type="CDD" id="cd03802">
    <property type="entry name" value="GT4_AviGT4-like"/>
    <property type="match status" value="1"/>
</dbReference>
<keyword evidence="2 5" id="KW-0808">Transferase</keyword>
<dbReference type="Proteomes" id="UP000294225">
    <property type="component" value="Unassembled WGS sequence"/>
</dbReference>
<dbReference type="EMBL" id="SJKC01000003">
    <property type="protein sequence ID" value="TCC36294.1"/>
    <property type="molecule type" value="Genomic_DNA"/>
</dbReference>
<dbReference type="PANTHER" id="PTHR12526:SF595">
    <property type="entry name" value="BLL5217 PROTEIN"/>
    <property type="match status" value="1"/>
</dbReference>
<dbReference type="Gene3D" id="3.40.50.2000">
    <property type="entry name" value="Glycogen Phosphorylase B"/>
    <property type="match status" value="2"/>
</dbReference>
<evidence type="ECO:0000313" key="5">
    <source>
        <dbReference type="EMBL" id="TCC36294.1"/>
    </source>
</evidence>
<keyword evidence="1" id="KW-0328">Glycosyltransferase</keyword>
<comment type="caution">
    <text evidence="5">The sequence shown here is derived from an EMBL/GenBank/DDBJ whole genome shotgun (WGS) entry which is preliminary data.</text>
</comment>
<organism evidence="5 6">
    <name type="scientific">Kribbella speibonae</name>
    <dbReference type="NCBI Taxonomy" id="1572660"/>
    <lineage>
        <taxon>Bacteria</taxon>
        <taxon>Bacillati</taxon>
        <taxon>Actinomycetota</taxon>
        <taxon>Actinomycetes</taxon>
        <taxon>Propionibacteriales</taxon>
        <taxon>Kribbellaceae</taxon>
        <taxon>Kribbella</taxon>
    </lineage>
</organism>
<dbReference type="PANTHER" id="PTHR12526">
    <property type="entry name" value="GLYCOSYLTRANSFERASE"/>
    <property type="match status" value="1"/>
</dbReference>
<feature type="domain" description="Glycosyltransferase subfamily 4-like N-terminal" evidence="4">
    <location>
        <begin position="21"/>
        <end position="162"/>
    </location>
</feature>
<evidence type="ECO:0000259" key="4">
    <source>
        <dbReference type="Pfam" id="PF13439"/>
    </source>
</evidence>
<dbReference type="InterPro" id="IPR028098">
    <property type="entry name" value="Glyco_trans_4-like_N"/>
</dbReference>
<feature type="domain" description="Glycosyl transferase family 1" evidence="3">
    <location>
        <begin position="169"/>
        <end position="303"/>
    </location>
</feature>
<proteinExistence type="predicted"/>
<accession>A0A4R0IUU3</accession>
<dbReference type="InterPro" id="IPR001296">
    <property type="entry name" value="Glyco_trans_1"/>
</dbReference>
<reference evidence="5 6" key="1">
    <citation type="submission" date="2019-02" db="EMBL/GenBank/DDBJ databases">
        <title>Kribbella capetownensis sp. nov. and Kribbella speibonae sp. nov., isolated from soil.</title>
        <authorList>
            <person name="Curtis S.M."/>
            <person name="Norton I."/>
            <person name="Everest G.J."/>
            <person name="Meyers P.R."/>
        </authorList>
    </citation>
    <scope>NUCLEOTIDE SEQUENCE [LARGE SCALE GENOMIC DNA]</scope>
    <source>
        <strain evidence="5 6">YM55</strain>
    </source>
</reference>
<evidence type="ECO:0000313" key="6">
    <source>
        <dbReference type="Proteomes" id="UP000294225"/>
    </source>
</evidence>
<dbReference type="GO" id="GO:0016757">
    <property type="term" value="F:glycosyltransferase activity"/>
    <property type="evidence" value="ECO:0007669"/>
    <property type="project" value="UniProtKB-KW"/>
</dbReference>
<evidence type="ECO:0000259" key="3">
    <source>
        <dbReference type="Pfam" id="PF00534"/>
    </source>
</evidence>
<protein>
    <submittedName>
        <fullName evidence="5">Glycosyltransferase family 4 protein</fullName>
    </submittedName>
</protein>
<dbReference type="Pfam" id="PF13439">
    <property type="entry name" value="Glyco_transf_4"/>
    <property type="match status" value="1"/>
</dbReference>
<dbReference type="Pfam" id="PF00534">
    <property type="entry name" value="Glycos_transf_1"/>
    <property type="match status" value="1"/>
</dbReference>
<evidence type="ECO:0000256" key="2">
    <source>
        <dbReference type="ARBA" id="ARBA00022679"/>
    </source>
</evidence>
<sequence length="348" mass="38367">MKILQISSCWARTPPDGFGPAEEVTYDLSVELAAAGHEVTVFATGDSTVGLPLAFHFPEVPEYSPANPRKHVEAAVEYANSHDFDIVHNNESKHGALLAHTIRRPTITRANWLYDADFLQQFHALDEKARRATRFVAISHRMRTLLPELSFAGTVHNGIDVDGFPFGADKQDYVLFLGRIIPEKGVDLAIEAARTAGVPLVIAGQLLDRHRKFFEQKVAPALDGDQVSWYGPASRTQAKQLLRDARALLMPYRWEEPFGKVLVEAQACGTPVVSVPWGAVPEVVADGITGFLRATAEEMAAAIGQVDRISPTACRERAVTRFSRGRMAADYVHLYEKLLVDAGRGSRR</sequence>
<gene>
    <name evidence="5" type="ORF">E0H92_26950</name>
</gene>